<dbReference type="RefSeq" id="WP_028461915.1">
    <property type="nucleotide sequence ID" value="NZ_FSRO01000001.1"/>
</dbReference>
<dbReference type="AlphaFoldDB" id="A0A1N6JI29"/>
<dbReference type="STRING" id="44575.SAMN05216419_10298"/>
<keyword evidence="2" id="KW-1185">Reference proteome</keyword>
<proteinExistence type="predicted"/>
<protein>
    <submittedName>
        <fullName evidence="1">Uncharacterized protein</fullName>
    </submittedName>
</protein>
<organism evidence="1 2">
    <name type="scientific">Nitrosomonas cryotolerans ATCC 49181</name>
    <dbReference type="NCBI Taxonomy" id="1131553"/>
    <lineage>
        <taxon>Bacteria</taxon>
        <taxon>Pseudomonadati</taxon>
        <taxon>Pseudomonadota</taxon>
        <taxon>Betaproteobacteria</taxon>
        <taxon>Nitrosomonadales</taxon>
        <taxon>Nitrosomonadaceae</taxon>
        <taxon>Nitrosomonas</taxon>
    </lineage>
</organism>
<accession>A0A1N6JI29</accession>
<name>A0A1N6JI29_9PROT</name>
<dbReference type="EMBL" id="FSRO01000001">
    <property type="protein sequence ID" value="SIO43985.1"/>
    <property type="molecule type" value="Genomic_DNA"/>
</dbReference>
<gene>
    <name evidence="1" type="ORF">SAMN02743940_2634</name>
</gene>
<reference evidence="1 2" key="1">
    <citation type="submission" date="2016-12" db="EMBL/GenBank/DDBJ databases">
        <authorList>
            <person name="Song W.-J."/>
            <person name="Kurnit D.M."/>
        </authorList>
    </citation>
    <scope>NUCLEOTIDE SEQUENCE [LARGE SCALE GENOMIC DNA]</scope>
    <source>
        <strain evidence="1 2">ATCC 49181</strain>
    </source>
</reference>
<evidence type="ECO:0000313" key="2">
    <source>
        <dbReference type="Proteomes" id="UP000185062"/>
    </source>
</evidence>
<dbReference type="Proteomes" id="UP000185062">
    <property type="component" value="Unassembled WGS sequence"/>
</dbReference>
<evidence type="ECO:0000313" key="1">
    <source>
        <dbReference type="EMBL" id="SIO43985.1"/>
    </source>
</evidence>
<sequence length="102" mass="11735">MQDRRYASLHIDHENIFISSVIFDNYQRQATTIKFIVSINASVTVMPDQKICNTTIHHKMMHNNTSARLTITLNKRVNVAATGISHLFYLKPDFHLLPPSLK</sequence>